<evidence type="ECO:0000313" key="1">
    <source>
        <dbReference type="EMBL" id="KAJ7521936.1"/>
    </source>
</evidence>
<proteinExistence type="predicted"/>
<evidence type="ECO:0000313" key="2">
    <source>
        <dbReference type="Proteomes" id="UP001162992"/>
    </source>
</evidence>
<reference evidence="2" key="1">
    <citation type="journal article" date="2024" name="Proc. Natl. Acad. Sci. U.S.A.">
        <title>Extraordinary preservation of gene collinearity over three hundred million years revealed in homosporous lycophytes.</title>
        <authorList>
            <person name="Li C."/>
            <person name="Wickell D."/>
            <person name="Kuo L.Y."/>
            <person name="Chen X."/>
            <person name="Nie B."/>
            <person name="Liao X."/>
            <person name="Peng D."/>
            <person name="Ji J."/>
            <person name="Jenkins J."/>
            <person name="Williams M."/>
            <person name="Shu S."/>
            <person name="Plott C."/>
            <person name="Barry K."/>
            <person name="Rajasekar S."/>
            <person name="Grimwood J."/>
            <person name="Han X."/>
            <person name="Sun S."/>
            <person name="Hou Z."/>
            <person name="He W."/>
            <person name="Dai G."/>
            <person name="Sun C."/>
            <person name="Schmutz J."/>
            <person name="Leebens-Mack J.H."/>
            <person name="Li F.W."/>
            <person name="Wang L."/>
        </authorList>
    </citation>
    <scope>NUCLEOTIDE SEQUENCE [LARGE SCALE GENOMIC DNA]</scope>
    <source>
        <strain evidence="2">cv. PW_Plant_1</strain>
    </source>
</reference>
<accession>A0ACC2AWP9</accession>
<protein>
    <submittedName>
        <fullName evidence="1">Uncharacterized protein</fullName>
    </submittedName>
</protein>
<comment type="caution">
    <text evidence="1">The sequence shown here is derived from an EMBL/GenBank/DDBJ whole genome shotgun (WGS) entry which is preliminary data.</text>
</comment>
<name>A0ACC2AWP9_DIPCM</name>
<dbReference type="Proteomes" id="UP001162992">
    <property type="component" value="Chromosome 19"/>
</dbReference>
<organism evidence="1 2">
    <name type="scientific">Diphasiastrum complanatum</name>
    <name type="common">Issler's clubmoss</name>
    <name type="synonym">Lycopodium complanatum</name>
    <dbReference type="NCBI Taxonomy" id="34168"/>
    <lineage>
        <taxon>Eukaryota</taxon>
        <taxon>Viridiplantae</taxon>
        <taxon>Streptophyta</taxon>
        <taxon>Embryophyta</taxon>
        <taxon>Tracheophyta</taxon>
        <taxon>Lycopodiopsida</taxon>
        <taxon>Lycopodiales</taxon>
        <taxon>Lycopodiaceae</taxon>
        <taxon>Lycopodioideae</taxon>
        <taxon>Diphasiastrum</taxon>
    </lineage>
</organism>
<dbReference type="EMBL" id="CM055110">
    <property type="protein sequence ID" value="KAJ7521936.1"/>
    <property type="molecule type" value="Genomic_DNA"/>
</dbReference>
<gene>
    <name evidence="1" type="ORF">O6H91_19G075900</name>
</gene>
<keyword evidence="2" id="KW-1185">Reference proteome</keyword>
<sequence length="438" mass="47195">MQGREDGIGNCRTFRRDFGTAIAGPLFVIFFLVLKMQIILATTFPGDIEALIHIKAAIDPVTMHPTTCLASWNFSVDPCDFHSTSEFVCGIECESSIPKHRRVTHLALDGSGYTGTLSPFIGNLSFLLSLDLSGNAFEGFIPETVGKLNMLVRMDLSYNNFSGIIPQSIGRLSNLTYLSLSNNALQGSISATLNELFNLSELILHNNNLSGSIPPLGALQQLSTLDASNNGLTGQFPSGLPPSLMQLSLRGNRLGGSLPASLSSIPPELMVLDLSNNNMTGTVAASLFQLPALQQLNLSRNQFTAIVVADDVMSNGIESHLVAVDMSYNRISGALPNFFGSMGKLSALSLRYNLFTGAIPLSYASKAKANETNSQPLARLFLDGNYLSGHVPSPFFKTSIHNRISASFILNCLRSCPSNFSFCQGGQRPKSECRRIGS</sequence>